<dbReference type="GO" id="GO:0030313">
    <property type="term" value="C:cell envelope"/>
    <property type="evidence" value="ECO:0007669"/>
    <property type="project" value="UniProtKB-SubCell"/>
</dbReference>
<reference evidence="3 4" key="1">
    <citation type="journal article" date="2016" name="Nat. Commun.">
        <title>Thousands of microbial genomes shed light on interconnected biogeochemical processes in an aquifer system.</title>
        <authorList>
            <person name="Anantharaman K."/>
            <person name="Brown C.T."/>
            <person name="Hug L.A."/>
            <person name="Sharon I."/>
            <person name="Castelle C.J."/>
            <person name="Probst A.J."/>
            <person name="Thomas B.C."/>
            <person name="Singh A."/>
            <person name="Wilkins M.J."/>
            <person name="Karaoz U."/>
            <person name="Brodie E.L."/>
            <person name="Williams K.H."/>
            <person name="Hubbard S.S."/>
            <person name="Banfield J.F."/>
        </authorList>
    </citation>
    <scope>NUCLEOTIDE SEQUENCE [LARGE SCALE GENOMIC DNA]</scope>
</reference>
<protein>
    <recommendedName>
        <fullName evidence="2">Heparinase II/III-like C-terminal domain-containing protein</fullName>
    </recommendedName>
</protein>
<evidence type="ECO:0000259" key="2">
    <source>
        <dbReference type="Pfam" id="PF07940"/>
    </source>
</evidence>
<dbReference type="Proteomes" id="UP000179129">
    <property type="component" value="Unassembled WGS sequence"/>
</dbReference>
<dbReference type="EMBL" id="MFIX01000157">
    <property type="protein sequence ID" value="OGG03195.1"/>
    <property type="molecule type" value="Genomic_DNA"/>
</dbReference>
<proteinExistence type="predicted"/>
<dbReference type="SUPFAM" id="SSF48230">
    <property type="entry name" value="Chondroitin AC/alginate lyase"/>
    <property type="match status" value="1"/>
</dbReference>
<sequence>MIAAASRDTKPSLGTLYPPEVLEKFLVPAAEWNPYAKIGERDFWEALPERTRQVQITEAEKFLGQPWPALPATLYLEFARIGNRSNFEEPYFERRERLTDLVLAECMENKGRFVDEIVNGLWAILEESSWVLPAHIGSQKAGVGLPDTGEPIVDLFSAETVGILSWSYYLLGERLDQVSPLIRPRLVKEAHTRVLDPCFQRDDFWWMAFHTDHINNWNPWCNSNWLTAALLLEKDDKLRTMVVAKILRSLDLFMASYHADGGCDEGPSYWGRAGASLFDCLELLRSASNGKIDIYDQTLIREMGRYIYRVHIDGPYYINFADAPAKLTISGDLVFRYGERIGDKNMTALGAFVEQQRMKSSPLPGRDLSRGLAALAGLGAITKTEGRESYIRDAWLDGIQVMAARSKEGSAEGLYLAAKGGHNNESHNHNDVGNFIVYYNGQPVLIDAGVGTYTRKTFSDQRYEIWTMQSAYHNLPTINGVMQHEGREFAARDVRYHADDSAAELSLDIAGTYPEKAGVRSWKRTVRLERGKAVQLTEDYSLSRREAELTLSLMTPCAVELKAGGRISLTGKSGSGEQYAVELKYDASKLAPKVEKIALDDNRLQASWGESLNRIVLSAVNQSALKDRWNLSLSGK</sequence>
<dbReference type="PANTHER" id="PTHR38045:SF1">
    <property type="entry name" value="HEPARINASE II_III-LIKE PROTEIN"/>
    <property type="match status" value="1"/>
</dbReference>
<evidence type="ECO:0000256" key="1">
    <source>
        <dbReference type="ARBA" id="ARBA00004196"/>
    </source>
</evidence>
<evidence type="ECO:0000313" key="4">
    <source>
        <dbReference type="Proteomes" id="UP000179129"/>
    </source>
</evidence>
<organism evidence="3 4">
    <name type="scientific">Candidatus Glassbacteria bacterium RIFCSPLOWO2_12_FULL_58_11</name>
    <dbReference type="NCBI Taxonomy" id="1817867"/>
    <lineage>
        <taxon>Bacteria</taxon>
        <taxon>Candidatus Glassiibacteriota</taxon>
    </lineage>
</organism>
<dbReference type="Gene3D" id="2.70.98.70">
    <property type="match status" value="1"/>
</dbReference>
<dbReference type="Gene3D" id="1.50.10.100">
    <property type="entry name" value="Chondroitin AC/alginate lyase"/>
    <property type="match status" value="1"/>
</dbReference>
<dbReference type="GO" id="GO:0016829">
    <property type="term" value="F:lyase activity"/>
    <property type="evidence" value="ECO:0007669"/>
    <property type="project" value="InterPro"/>
</dbReference>
<dbReference type="PANTHER" id="PTHR38045">
    <property type="entry name" value="CHROMOSOME 1, WHOLE GENOME SHOTGUN SEQUENCE"/>
    <property type="match status" value="1"/>
</dbReference>
<feature type="domain" description="Heparinase II/III-like C-terminal" evidence="2">
    <location>
        <begin position="416"/>
        <end position="579"/>
    </location>
</feature>
<dbReference type="Pfam" id="PF07940">
    <property type="entry name" value="Hepar_II_III_C"/>
    <property type="match status" value="1"/>
</dbReference>
<name>A0A1F5YSV8_9BACT</name>
<evidence type="ECO:0000313" key="3">
    <source>
        <dbReference type="EMBL" id="OGG03195.1"/>
    </source>
</evidence>
<dbReference type="STRING" id="1817867.A3F83_03690"/>
<accession>A0A1F5YSV8</accession>
<dbReference type="InterPro" id="IPR008929">
    <property type="entry name" value="Chondroitin_lyas"/>
</dbReference>
<dbReference type="AlphaFoldDB" id="A0A1F5YSV8"/>
<dbReference type="InterPro" id="IPR012480">
    <property type="entry name" value="Hepar_II_III_C"/>
</dbReference>
<gene>
    <name evidence="3" type="ORF">A3F83_03690</name>
</gene>
<comment type="caution">
    <text evidence="3">The sequence shown here is derived from an EMBL/GenBank/DDBJ whole genome shotgun (WGS) entry which is preliminary data.</text>
</comment>
<comment type="subcellular location">
    <subcellularLocation>
        <location evidence="1">Cell envelope</location>
    </subcellularLocation>
</comment>